<dbReference type="Proteomes" id="UP000615613">
    <property type="component" value="Chromosome"/>
</dbReference>
<name>A0A8I0CWB1_9PSED</name>
<organism evidence="2">
    <name type="scientific">Pseudomonas tritici</name>
    <dbReference type="NCBI Taxonomy" id="2745518"/>
    <lineage>
        <taxon>Bacteria</taxon>
        <taxon>Pseudomonadati</taxon>
        <taxon>Pseudomonadota</taxon>
        <taxon>Gammaproteobacteria</taxon>
        <taxon>Pseudomonadales</taxon>
        <taxon>Pseudomonadaceae</taxon>
        <taxon>Pseudomonas</taxon>
    </lineage>
</organism>
<keyword evidence="1" id="KW-0472">Membrane</keyword>
<keyword evidence="1" id="KW-1133">Transmembrane helix</keyword>
<keyword evidence="4" id="KW-1185">Reference proteome</keyword>
<dbReference type="EMBL" id="CP077084">
    <property type="protein sequence ID" value="QXH83634.1"/>
    <property type="molecule type" value="Genomic_DNA"/>
</dbReference>
<proteinExistence type="predicted"/>
<dbReference type="RefSeq" id="WP_065871864.1">
    <property type="nucleotide sequence ID" value="NZ_CP077084.1"/>
</dbReference>
<evidence type="ECO:0000313" key="4">
    <source>
        <dbReference type="Proteomes" id="UP000615613"/>
    </source>
</evidence>
<protein>
    <recommendedName>
        <fullName evidence="5">DUF3592 domain-containing protein</fullName>
    </recommendedName>
</protein>
<gene>
    <name evidence="3" type="ORF">HU722_0027335</name>
    <name evidence="2" type="ORF">HU722_16785</name>
</gene>
<sequence>MYYPREAQRDFLFTRATLLFFFMLVLCLMLFLSKDRGAPYALIKAAPVETMGQITQLESVGPRASSTNVYYTFTHDGQREEGMVNNSSYVDDPGYVVGGPVPVVYSKWFPTVHNIKANLKSSSPNFYIMSASAGLMILCLMLMFWTVHRIYQHKEEDRHY</sequence>
<keyword evidence="1" id="KW-0812">Transmembrane</keyword>
<evidence type="ECO:0000313" key="2">
    <source>
        <dbReference type="EMBL" id="MBC3293176.1"/>
    </source>
</evidence>
<reference evidence="2" key="1">
    <citation type="journal article" date="2020" name="Microorganisms">
        <title>Reliable Identification of Environmental Pseudomonas Isolates Using the rpoD Gene.</title>
        <authorList>
            <consortium name="The Broad Institute Genome Sequencing Platform"/>
            <person name="Girard L."/>
            <person name="Lood C."/>
            <person name="Rokni-Zadeh H."/>
            <person name="van Noort V."/>
            <person name="Lavigne R."/>
            <person name="De Mot R."/>
        </authorList>
    </citation>
    <scope>NUCLEOTIDE SEQUENCE [LARGE SCALE GENOMIC DNA]</scope>
    <source>
        <strain evidence="2">SWRI145</strain>
    </source>
</reference>
<reference evidence="3" key="2">
    <citation type="submission" date="2021-06" db="EMBL/GenBank/DDBJ databases">
        <title>Updating the genus Pseudomonas: Description of 43 new species and partition of the Pseudomonas putida group.</title>
        <authorList>
            <person name="Girard L."/>
            <person name="Lood C."/>
            <person name="Vandamme P."/>
            <person name="Rokni-Zadeh H."/>
            <person name="van Noort V."/>
            <person name="Hofte M."/>
            <person name="Lavigne R."/>
            <person name="De Mot R."/>
        </authorList>
    </citation>
    <scope>NUCLEOTIDE SEQUENCE</scope>
    <source>
        <strain evidence="3">SWRI145</strain>
    </source>
</reference>
<evidence type="ECO:0008006" key="5">
    <source>
        <dbReference type="Google" id="ProtNLM"/>
    </source>
</evidence>
<feature type="transmembrane region" description="Helical" evidence="1">
    <location>
        <begin position="126"/>
        <end position="145"/>
    </location>
</feature>
<evidence type="ECO:0000256" key="1">
    <source>
        <dbReference type="SAM" id="Phobius"/>
    </source>
</evidence>
<evidence type="ECO:0000313" key="3">
    <source>
        <dbReference type="EMBL" id="QXH83634.1"/>
    </source>
</evidence>
<dbReference type="EMBL" id="JABWQF010000009">
    <property type="protein sequence ID" value="MBC3293176.1"/>
    <property type="molecule type" value="Genomic_DNA"/>
</dbReference>
<dbReference type="KEGG" id="ptrt:HU722_0027335"/>
<feature type="transmembrane region" description="Helical" evidence="1">
    <location>
        <begin position="12"/>
        <end position="32"/>
    </location>
</feature>
<dbReference type="AlphaFoldDB" id="A0A8I0CWB1"/>
<accession>A0A8I0CWB1</accession>